<evidence type="ECO:0000313" key="2">
    <source>
        <dbReference type="Proteomes" id="UP000254326"/>
    </source>
</evidence>
<comment type="caution">
    <text evidence="1">The sequence shown here is derived from an EMBL/GenBank/DDBJ whole genome shotgun (WGS) entry which is preliminary data.</text>
</comment>
<dbReference type="Proteomes" id="UP000254326">
    <property type="component" value="Unassembled WGS sequence"/>
</dbReference>
<dbReference type="AlphaFoldDB" id="A0A370U878"/>
<protein>
    <recommendedName>
        <fullName evidence="3">ABC transporter substrate-binding protein</fullName>
    </recommendedName>
</protein>
<evidence type="ECO:0000313" key="1">
    <source>
        <dbReference type="EMBL" id="RDL43953.1"/>
    </source>
</evidence>
<evidence type="ECO:0008006" key="3">
    <source>
        <dbReference type="Google" id="ProtNLM"/>
    </source>
</evidence>
<organism evidence="1 2">
    <name type="scientific">Marinomonas piezotolerans</name>
    <dbReference type="NCBI Taxonomy" id="2213058"/>
    <lineage>
        <taxon>Bacteria</taxon>
        <taxon>Pseudomonadati</taxon>
        <taxon>Pseudomonadota</taxon>
        <taxon>Gammaproteobacteria</taxon>
        <taxon>Oceanospirillales</taxon>
        <taxon>Oceanospirillaceae</taxon>
        <taxon>Marinomonas</taxon>
    </lineage>
</organism>
<proteinExistence type="predicted"/>
<dbReference type="OrthoDB" id="9178917at2"/>
<name>A0A370U878_9GAMM</name>
<gene>
    <name evidence="1" type="ORF">DN730_12295</name>
</gene>
<keyword evidence="2" id="KW-1185">Reference proteome</keyword>
<dbReference type="RefSeq" id="WP_115468438.1">
    <property type="nucleotide sequence ID" value="NZ_QKRA01000005.1"/>
</dbReference>
<reference evidence="1 2" key="1">
    <citation type="submission" date="2018-06" db="EMBL/GenBank/DDBJ databases">
        <title>Marinomonas sp. YLB-05 draft genome sequence.</title>
        <authorList>
            <person name="Yu L."/>
            <person name="Tang X."/>
        </authorList>
    </citation>
    <scope>NUCLEOTIDE SEQUENCE [LARGE SCALE GENOMIC DNA]</scope>
    <source>
        <strain evidence="1 2">YLB-05</strain>
    </source>
</reference>
<dbReference type="EMBL" id="QKRA01000005">
    <property type="protein sequence ID" value="RDL43953.1"/>
    <property type="molecule type" value="Genomic_DNA"/>
</dbReference>
<sequence>MKWIFIVLLGYLYVGASHATTYVYHEGREAVSRVLALNFESSLGSDVSVLRRQQLDQVEPQDLIITAGLDSFKNACNTPSSAHIAALFIGEQEYNSSSESCRERSVAVFSGAPLALRIGILDTFWEDRAPITLIHSRSITIDTEELIVAAKRHNMDVKTVAVAAQREAALRTLTQVTLNSNLVMSIYDSELFDGQFSKDAIRLMFHKKKALAAHSLQLVKAGAIFAVYSTTAAKIAMATQHIKYFQSAQAFKPSSYPDSLRVVFNPYLVRMYGLVLPTDIYLYTTFGVCPELGCEEAFD</sequence>
<accession>A0A370U878</accession>